<feature type="compositionally biased region" description="Basic residues" evidence="1">
    <location>
        <begin position="70"/>
        <end position="86"/>
    </location>
</feature>
<protein>
    <submittedName>
        <fullName evidence="3">Pollen-specific protein-like</fullName>
    </submittedName>
</protein>
<dbReference type="AlphaFoldDB" id="A0A1D6FQX6"/>
<feature type="compositionally biased region" description="Low complexity" evidence="1">
    <location>
        <begin position="89"/>
        <end position="105"/>
    </location>
</feature>
<feature type="region of interest" description="Disordered" evidence="1">
    <location>
        <begin position="26"/>
        <end position="105"/>
    </location>
</feature>
<dbReference type="EMBL" id="CM000784">
    <property type="protein sequence ID" value="AQK94020.1"/>
    <property type="molecule type" value="Genomic_DNA"/>
</dbReference>
<evidence type="ECO:0000256" key="1">
    <source>
        <dbReference type="SAM" id="MobiDB-lite"/>
    </source>
</evidence>
<keyword evidence="2" id="KW-0732">Signal</keyword>
<feature type="chain" id="PRO_5010804213" evidence="2">
    <location>
        <begin position="20"/>
        <end position="135"/>
    </location>
</feature>
<feature type="signal peptide" evidence="2">
    <location>
        <begin position="1"/>
        <end position="19"/>
    </location>
</feature>
<evidence type="ECO:0000256" key="2">
    <source>
        <dbReference type="SAM" id="SignalP"/>
    </source>
</evidence>
<proteinExistence type="predicted"/>
<gene>
    <name evidence="3" type="ORF">ZEAMMB73_Zm00001d010422</name>
</gene>
<sequence>MMPQLRSLVALVLVATAIAAAPGVGPRRLVQDGDQRRPPGRDLRRAPAQEPRGGLRRDRPLPRPLPRPAHPQRRHQAERRPLRQPHRLPPQGAAPQLRRAAPRLRPLQRDVREFLSVQTKVLSLAFFLKKNPIYI</sequence>
<reference evidence="3" key="1">
    <citation type="submission" date="2015-12" db="EMBL/GenBank/DDBJ databases">
        <title>Update maize B73 reference genome by single molecule sequencing technologies.</title>
        <authorList>
            <consortium name="Maize Genome Sequencing Project"/>
            <person name="Ware D."/>
        </authorList>
    </citation>
    <scope>NUCLEOTIDE SEQUENCE</scope>
    <source>
        <tissue evidence="3">Seedling</tissue>
    </source>
</reference>
<organism evidence="3">
    <name type="scientific">Zea mays</name>
    <name type="common">Maize</name>
    <dbReference type="NCBI Taxonomy" id="4577"/>
    <lineage>
        <taxon>Eukaryota</taxon>
        <taxon>Viridiplantae</taxon>
        <taxon>Streptophyta</taxon>
        <taxon>Embryophyta</taxon>
        <taxon>Tracheophyta</taxon>
        <taxon>Spermatophyta</taxon>
        <taxon>Magnoliopsida</taxon>
        <taxon>Liliopsida</taxon>
        <taxon>Poales</taxon>
        <taxon>Poaceae</taxon>
        <taxon>PACMAD clade</taxon>
        <taxon>Panicoideae</taxon>
        <taxon>Andropogonodae</taxon>
        <taxon>Andropogoneae</taxon>
        <taxon>Tripsacinae</taxon>
        <taxon>Zea</taxon>
    </lineage>
</organism>
<accession>A0A1D6FQX6</accession>
<name>A0A1D6FQX6_MAIZE</name>
<evidence type="ECO:0000313" key="3">
    <source>
        <dbReference type="EMBL" id="AQK94020.1"/>
    </source>
</evidence>
<feature type="compositionally biased region" description="Basic and acidic residues" evidence="1">
    <location>
        <begin position="29"/>
        <end position="61"/>
    </location>
</feature>